<accession>A0A6S7B4P0</accession>
<dbReference type="PANTHER" id="PTHR40261:SF1">
    <property type="entry name" value="RIESKE DOMAIN-CONTAINING PROTEIN"/>
    <property type="match status" value="1"/>
</dbReference>
<evidence type="ECO:0000259" key="5">
    <source>
        <dbReference type="PROSITE" id="PS51296"/>
    </source>
</evidence>
<keyword evidence="7" id="KW-1185">Reference proteome</keyword>
<dbReference type="GO" id="GO:0046872">
    <property type="term" value="F:metal ion binding"/>
    <property type="evidence" value="ECO:0007669"/>
    <property type="project" value="UniProtKB-KW"/>
</dbReference>
<dbReference type="Proteomes" id="UP000494115">
    <property type="component" value="Unassembled WGS sequence"/>
</dbReference>
<name>A0A6S7B4P0_9BURK</name>
<dbReference type="AlphaFoldDB" id="A0A6S7B4P0"/>
<dbReference type="EMBL" id="CADIKM010000008">
    <property type="protein sequence ID" value="CAB3786976.1"/>
    <property type="molecule type" value="Genomic_DNA"/>
</dbReference>
<reference evidence="6 7" key="1">
    <citation type="submission" date="2020-04" db="EMBL/GenBank/DDBJ databases">
        <authorList>
            <person name="De Canck E."/>
        </authorList>
    </citation>
    <scope>NUCLEOTIDE SEQUENCE [LARGE SCALE GENOMIC DNA]</scope>
    <source>
        <strain evidence="6 7">LMG 28138</strain>
    </source>
</reference>
<keyword evidence="4" id="KW-0411">Iron-sulfur</keyword>
<gene>
    <name evidence="6" type="ORF">LMG28138_02334</name>
</gene>
<evidence type="ECO:0000313" key="6">
    <source>
        <dbReference type="EMBL" id="CAB3786976.1"/>
    </source>
</evidence>
<proteinExistence type="predicted"/>
<dbReference type="PANTHER" id="PTHR40261">
    <property type="match status" value="1"/>
</dbReference>
<evidence type="ECO:0000256" key="2">
    <source>
        <dbReference type="ARBA" id="ARBA00022723"/>
    </source>
</evidence>
<keyword evidence="3" id="KW-0408">Iron</keyword>
<sequence>MPDIKPCDLTDSDTAGDLARAELRDRAGSPVGTDEAPDGHAAITDGVYICDSATLSDGGKGVRTNVRYLGREASIFFVRFDEKVYGYLNQCAHVPMELDWNEGQFFDDSGLYLICATHGAIYAPESGHCVGGPCRGAKLRAVQVEERETPSGRAVYWLPDDAVRPVAAV</sequence>
<evidence type="ECO:0000256" key="4">
    <source>
        <dbReference type="ARBA" id="ARBA00023014"/>
    </source>
</evidence>
<evidence type="ECO:0000256" key="1">
    <source>
        <dbReference type="ARBA" id="ARBA00022714"/>
    </source>
</evidence>
<dbReference type="Pfam" id="PF00355">
    <property type="entry name" value="Rieske"/>
    <property type="match status" value="1"/>
</dbReference>
<keyword evidence="1" id="KW-0001">2Fe-2S</keyword>
<dbReference type="Gene3D" id="2.102.10.10">
    <property type="entry name" value="Rieske [2Fe-2S] iron-sulphur domain"/>
    <property type="match status" value="1"/>
</dbReference>
<dbReference type="PROSITE" id="PS51296">
    <property type="entry name" value="RIESKE"/>
    <property type="match status" value="1"/>
</dbReference>
<keyword evidence="2" id="KW-0479">Metal-binding</keyword>
<dbReference type="SUPFAM" id="SSF50022">
    <property type="entry name" value="ISP domain"/>
    <property type="match status" value="1"/>
</dbReference>
<evidence type="ECO:0000313" key="7">
    <source>
        <dbReference type="Proteomes" id="UP000494115"/>
    </source>
</evidence>
<dbReference type="GO" id="GO:0051537">
    <property type="term" value="F:2 iron, 2 sulfur cluster binding"/>
    <property type="evidence" value="ECO:0007669"/>
    <property type="project" value="UniProtKB-KW"/>
</dbReference>
<dbReference type="CDD" id="cd03467">
    <property type="entry name" value="Rieske"/>
    <property type="match status" value="1"/>
</dbReference>
<protein>
    <recommendedName>
        <fullName evidence="5">Rieske domain-containing protein</fullName>
    </recommendedName>
</protein>
<evidence type="ECO:0000256" key="3">
    <source>
        <dbReference type="ARBA" id="ARBA00023004"/>
    </source>
</evidence>
<dbReference type="InterPro" id="IPR017941">
    <property type="entry name" value="Rieske_2Fe-2S"/>
</dbReference>
<dbReference type="InterPro" id="IPR036922">
    <property type="entry name" value="Rieske_2Fe-2S_sf"/>
</dbReference>
<organism evidence="6 7">
    <name type="scientific">Pararobbsia alpina</name>
    <dbReference type="NCBI Taxonomy" id="621374"/>
    <lineage>
        <taxon>Bacteria</taxon>
        <taxon>Pseudomonadati</taxon>
        <taxon>Pseudomonadota</taxon>
        <taxon>Betaproteobacteria</taxon>
        <taxon>Burkholderiales</taxon>
        <taxon>Burkholderiaceae</taxon>
        <taxon>Pararobbsia</taxon>
    </lineage>
</organism>
<feature type="domain" description="Rieske" evidence="5">
    <location>
        <begin position="47"/>
        <end position="148"/>
    </location>
</feature>